<accession>A0ABX1BK36</accession>
<dbReference type="Pfam" id="PF21597">
    <property type="entry name" value="TetR_C_43"/>
    <property type="match status" value="1"/>
</dbReference>
<dbReference type="InterPro" id="IPR001647">
    <property type="entry name" value="HTH_TetR"/>
</dbReference>
<evidence type="ECO:0000256" key="4">
    <source>
        <dbReference type="PROSITE-ProRule" id="PRU00335"/>
    </source>
</evidence>
<dbReference type="PROSITE" id="PS50977">
    <property type="entry name" value="HTH_TETR_2"/>
    <property type="match status" value="1"/>
</dbReference>
<keyword evidence="1" id="KW-0805">Transcription regulation</keyword>
<dbReference type="Gene3D" id="1.10.357.10">
    <property type="entry name" value="Tetracycline Repressor, domain 2"/>
    <property type="match status" value="1"/>
</dbReference>
<dbReference type="Pfam" id="PF00440">
    <property type="entry name" value="TetR_N"/>
    <property type="match status" value="1"/>
</dbReference>
<evidence type="ECO:0000256" key="2">
    <source>
        <dbReference type="ARBA" id="ARBA00023125"/>
    </source>
</evidence>
<comment type="caution">
    <text evidence="6">The sequence shown here is derived from an EMBL/GenBank/DDBJ whole genome shotgun (WGS) entry which is preliminary data.</text>
</comment>
<name>A0ABX1BK36_9ACTN</name>
<dbReference type="Proteomes" id="UP000696294">
    <property type="component" value="Unassembled WGS sequence"/>
</dbReference>
<dbReference type="RefSeq" id="WP_168018210.1">
    <property type="nucleotide sequence ID" value="NZ_JAATEP010000053.1"/>
</dbReference>
<keyword evidence="7" id="KW-1185">Reference proteome</keyword>
<organism evidence="6 7">
    <name type="scientific">Nonomuraea composti</name>
    <dbReference type="NCBI Taxonomy" id="2720023"/>
    <lineage>
        <taxon>Bacteria</taxon>
        <taxon>Bacillati</taxon>
        <taxon>Actinomycetota</taxon>
        <taxon>Actinomycetes</taxon>
        <taxon>Streptosporangiales</taxon>
        <taxon>Streptosporangiaceae</taxon>
        <taxon>Nonomuraea</taxon>
    </lineage>
</organism>
<dbReference type="EMBL" id="JAATEP010000053">
    <property type="protein sequence ID" value="NJP96672.1"/>
    <property type="molecule type" value="Genomic_DNA"/>
</dbReference>
<feature type="DNA-binding region" description="H-T-H motif" evidence="4">
    <location>
        <begin position="14"/>
        <end position="33"/>
    </location>
</feature>
<dbReference type="SUPFAM" id="SSF48498">
    <property type="entry name" value="Tetracyclin repressor-like, C-terminal domain"/>
    <property type="match status" value="1"/>
</dbReference>
<protein>
    <submittedName>
        <fullName evidence="6">Helix-turn-helix transcriptional regulator</fullName>
    </submittedName>
</protein>
<evidence type="ECO:0000313" key="7">
    <source>
        <dbReference type="Proteomes" id="UP000696294"/>
    </source>
</evidence>
<dbReference type="InterPro" id="IPR049445">
    <property type="entry name" value="TetR_SbtR-like_C"/>
</dbReference>
<evidence type="ECO:0000256" key="1">
    <source>
        <dbReference type="ARBA" id="ARBA00023015"/>
    </source>
</evidence>
<dbReference type="InterPro" id="IPR050109">
    <property type="entry name" value="HTH-type_TetR-like_transc_reg"/>
</dbReference>
<gene>
    <name evidence="6" type="ORF">HCN51_45830</name>
</gene>
<dbReference type="SUPFAM" id="SSF46689">
    <property type="entry name" value="Homeodomain-like"/>
    <property type="match status" value="1"/>
</dbReference>
<evidence type="ECO:0000256" key="3">
    <source>
        <dbReference type="ARBA" id="ARBA00023163"/>
    </source>
</evidence>
<reference evidence="6 7" key="1">
    <citation type="submission" date="2020-03" db="EMBL/GenBank/DDBJ databases">
        <title>WGS of actinomycetes isolated from Thailand.</title>
        <authorList>
            <person name="Thawai C."/>
        </authorList>
    </citation>
    <scope>NUCLEOTIDE SEQUENCE [LARGE SCALE GENOMIC DNA]</scope>
    <source>
        <strain evidence="6 7">FMUSA5-5</strain>
    </source>
</reference>
<dbReference type="InterPro" id="IPR036271">
    <property type="entry name" value="Tet_transcr_reg_TetR-rel_C_sf"/>
</dbReference>
<feature type="domain" description="HTH tetR-type" evidence="5">
    <location>
        <begin position="1"/>
        <end position="51"/>
    </location>
</feature>
<dbReference type="PANTHER" id="PTHR30055:SF234">
    <property type="entry name" value="HTH-TYPE TRANSCRIPTIONAL REGULATOR BETI"/>
    <property type="match status" value="1"/>
</dbReference>
<sequence length="197" mass="21720">MATEVFAERGLDVTLDEIAARAGLAVGTMYRNFPSKAALIAVVFEHRGEQFARVAHEANAHEDSWEGLVSFIEGMNTLMAGDRGLRDVFMSTRDGAEALARTRAEYGPAVEQLIARAKADGYLRPDVERADLFMIDVMIDSARRFAGPVDPEQWRRCLAVVLAGLRRQPFADAAELPGSALNTAQLQQAMREAARRR</sequence>
<keyword evidence="2 4" id="KW-0238">DNA-binding</keyword>
<dbReference type="PANTHER" id="PTHR30055">
    <property type="entry name" value="HTH-TYPE TRANSCRIPTIONAL REGULATOR RUTR"/>
    <property type="match status" value="1"/>
</dbReference>
<keyword evidence="3" id="KW-0804">Transcription</keyword>
<evidence type="ECO:0000313" key="6">
    <source>
        <dbReference type="EMBL" id="NJP96672.1"/>
    </source>
</evidence>
<evidence type="ECO:0000259" key="5">
    <source>
        <dbReference type="PROSITE" id="PS50977"/>
    </source>
</evidence>
<proteinExistence type="predicted"/>
<dbReference type="InterPro" id="IPR009057">
    <property type="entry name" value="Homeodomain-like_sf"/>
</dbReference>